<accession>A0ABT0PIU6</accession>
<dbReference type="Proteomes" id="UP001203338">
    <property type="component" value="Unassembled WGS sequence"/>
</dbReference>
<comment type="caution">
    <text evidence="3">The sequence shown here is derived from an EMBL/GenBank/DDBJ whole genome shotgun (WGS) entry which is preliminary data.</text>
</comment>
<dbReference type="InterPro" id="IPR004843">
    <property type="entry name" value="Calcineurin-like_PHP"/>
</dbReference>
<dbReference type="Gene3D" id="3.60.21.10">
    <property type="match status" value="1"/>
</dbReference>
<dbReference type="RefSeq" id="WP_249700770.1">
    <property type="nucleotide sequence ID" value="NZ_JAMFLX010000022.1"/>
</dbReference>
<dbReference type="PANTHER" id="PTHR46546:SF4">
    <property type="entry name" value="SHEWANELLA-LIKE PROTEIN PHOSPHATASE 1"/>
    <property type="match status" value="1"/>
</dbReference>
<evidence type="ECO:0000259" key="2">
    <source>
        <dbReference type="Pfam" id="PF00149"/>
    </source>
</evidence>
<dbReference type="InterPro" id="IPR029052">
    <property type="entry name" value="Metallo-depent_PP-like"/>
</dbReference>
<protein>
    <submittedName>
        <fullName evidence="3">Metallophosphoesterase</fullName>
    </submittedName>
</protein>
<evidence type="ECO:0000256" key="1">
    <source>
        <dbReference type="SAM" id="SignalP"/>
    </source>
</evidence>
<feature type="signal peptide" evidence="1">
    <location>
        <begin position="1"/>
        <end position="20"/>
    </location>
</feature>
<feature type="domain" description="Calcineurin-like phosphoesterase" evidence="2">
    <location>
        <begin position="87"/>
        <end position="304"/>
    </location>
</feature>
<dbReference type="PROSITE" id="PS51257">
    <property type="entry name" value="PROKAR_LIPOPROTEIN"/>
    <property type="match status" value="1"/>
</dbReference>
<dbReference type="Pfam" id="PF00149">
    <property type="entry name" value="Metallophos"/>
    <property type="match status" value="1"/>
</dbReference>
<dbReference type="SUPFAM" id="SSF56300">
    <property type="entry name" value="Metallo-dependent phosphatases"/>
    <property type="match status" value="1"/>
</dbReference>
<evidence type="ECO:0000313" key="3">
    <source>
        <dbReference type="EMBL" id="MCL6271275.1"/>
    </source>
</evidence>
<dbReference type="PRINTS" id="PR00114">
    <property type="entry name" value="STPHPHTASE"/>
</dbReference>
<sequence>MTKKHIVAACAIAASISGCAAVDSFMSEHYVSASDAGINDGPYVFIEQDNLLSARVANNELTYTQLPQDSFPTDFPAEISSYKSNGTVAVLSDIHGQHNLFITLLKNNNIIDEEENWSFGDGHFVITGDIFDRGPNVIESLWLVMKLEKQAEMAGGKVHYLLGNHEYMVLLGDERYLNDKYLKTAELFKQPYKDLFNQNTVLGRWLRSKATVIKIDDTIYTHGGLSPSFSKHKQPLDLVNNNYRITIDMPLKEVRSSPKYGIYHNRVSPVWYRGYFSGELTVEQVADILKQYGAKRIVVGHTPQNEIKKLSNGQIFAVDTSIQTGESGQILFFKNDVAIRAKLNGEREPL</sequence>
<dbReference type="EMBL" id="JAMFLX010000022">
    <property type="protein sequence ID" value="MCL6271275.1"/>
    <property type="molecule type" value="Genomic_DNA"/>
</dbReference>
<proteinExistence type="predicted"/>
<keyword evidence="1" id="KW-0732">Signal</keyword>
<keyword evidence="4" id="KW-1185">Reference proteome</keyword>
<dbReference type="PANTHER" id="PTHR46546">
    <property type="entry name" value="SHEWANELLA-LIKE PROTEIN PHOSPHATASE 1"/>
    <property type="match status" value="1"/>
</dbReference>
<reference evidence="3 4" key="1">
    <citation type="submission" date="2022-05" db="EMBL/GenBank/DDBJ databases">
        <authorList>
            <person name="Park J.-S."/>
        </authorList>
    </citation>
    <scope>NUCLEOTIDE SEQUENCE [LARGE SCALE GENOMIC DNA]</scope>
    <source>
        <strain evidence="3 4">2012CJ34-2</strain>
    </source>
</reference>
<dbReference type="InterPro" id="IPR006186">
    <property type="entry name" value="Ser/Thr-sp_prot-phosphatase"/>
</dbReference>
<organism evidence="3 4">
    <name type="scientific">Parendozoicomonas callyspongiae</name>
    <dbReference type="NCBI Taxonomy" id="2942213"/>
    <lineage>
        <taxon>Bacteria</taxon>
        <taxon>Pseudomonadati</taxon>
        <taxon>Pseudomonadota</taxon>
        <taxon>Gammaproteobacteria</taxon>
        <taxon>Oceanospirillales</taxon>
        <taxon>Endozoicomonadaceae</taxon>
        <taxon>Parendozoicomonas</taxon>
    </lineage>
</organism>
<evidence type="ECO:0000313" key="4">
    <source>
        <dbReference type="Proteomes" id="UP001203338"/>
    </source>
</evidence>
<gene>
    <name evidence="3" type="ORF">M3P05_15215</name>
</gene>
<name>A0ABT0PIU6_9GAMM</name>
<feature type="chain" id="PRO_5046978687" evidence="1">
    <location>
        <begin position="21"/>
        <end position="350"/>
    </location>
</feature>